<feature type="transmembrane region" description="Helical" evidence="11">
    <location>
        <begin position="262"/>
        <end position="288"/>
    </location>
</feature>
<dbReference type="GO" id="GO:0009252">
    <property type="term" value="P:peptidoglycan biosynthetic process"/>
    <property type="evidence" value="ECO:0007669"/>
    <property type="project" value="UniProtKB-KW"/>
</dbReference>
<name>A0A2H0VF86_9BACT</name>
<protein>
    <submittedName>
        <fullName evidence="12">Rod shape-determining protein RodA</fullName>
    </submittedName>
</protein>
<keyword evidence="5 11" id="KW-0812">Transmembrane</keyword>
<evidence type="ECO:0000256" key="7">
    <source>
        <dbReference type="ARBA" id="ARBA00022984"/>
    </source>
</evidence>
<evidence type="ECO:0000256" key="11">
    <source>
        <dbReference type="SAM" id="Phobius"/>
    </source>
</evidence>
<dbReference type="PANTHER" id="PTHR30474">
    <property type="entry name" value="CELL CYCLE PROTEIN"/>
    <property type="match status" value="1"/>
</dbReference>
<dbReference type="InterPro" id="IPR011923">
    <property type="entry name" value="RodA/MrdB"/>
</dbReference>
<dbReference type="GO" id="GO:0051301">
    <property type="term" value="P:cell division"/>
    <property type="evidence" value="ECO:0007669"/>
    <property type="project" value="InterPro"/>
</dbReference>
<evidence type="ECO:0000256" key="4">
    <source>
        <dbReference type="ARBA" id="ARBA00022679"/>
    </source>
</evidence>
<dbReference type="EMBL" id="PFAJ01000052">
    <property type="protein sequence ID" value="PIR96950.1"/>
    <property type="molecule type" value="Genomic_DNA"/>
</dbReference>
<feature type="transmembrane region" description="Helical" evidence="11">
    <location>
        <begin position="183"/>
        <end position="201"/>
    </location>
</feature>
<feature type="transmembrane region" description="Helical" evidence="11">
    <location>
        <begin position="76"/>
        <end position="94"/>
    </location>
</feature>
<feature type="transmembrane region" description="Helical" evidence="11">
    <location>
        <begin position="12"/>
        <end position="31"/>
    </location>
</feature>
<comment type="caution">
    <text evidence="12">The sequence shown here is derived from an EMBL/GenBank/DDBJ whole genome shotgun (WGS) entry which is preliminary data.</text>
</comment>
<dbReference type="Pfam" id="PF01098">
    <property type="entry name" value="FTSW_RODA_SPOVE"/>
    <property type="match status" value="1"/>
</dbReference>
<evidence type="ECO:0000256" key="10">
    <source>
        <dbReference type="ARBA" id="ARBA00023316"/>
    </source>
</evidence>
<feature type="transmembrane region" description="Helical" evidence="11">
    <location>
        <begin position="339"/>
        <end position="360"/>
    </location>
</feature>
<keyword evidence="10" id="KW-0961">Cell wall biogenesis/degradation</keyword>
<evidence type="ECO:0000256" key="3">
    <source>
        <dbReference type="ARBA" id="ARBA00022676"/>
    </source>
</evidence>
<evidence type="ECO:0000256" key="6">
    <source>
        <dbReference type="ARBA" id="ARBA00022960"/>
    </source>
</evidence>
<dbReference type="GO" id="GO:0032153">
    <property type="term" value="C:cell division site"/>
    <property type="evidence" value="ECO:0007669"/>
    <property type="project" value="TreeGrafter"/>
</dbReference>
<gene>
    <name evidence="12" type="ORF">COT91_03925</name>
</gene>
<feature type="transmembrane region" description="Helical" evidence="11">
    <location>
        <begin position="161"/>
        <end position="178"/>
    </location>
</feature>
<dbReference type="InterPro" id="IPR018365">
    <property type="entry name" value="Cell_cycle_FtsW-rel_CS"/>
</dbReference>
<keyword evidence="7" id="KW-0573">Peptidoglycan synthesis</keyword>
<dbReference type="AlphaFoldDB" id="A0A2H0VF86"/>
<dbReference type="Proteomes" id="UP000230557">
    <property type="component" value="Unassembled WGS sequence"/>
</dbReference>
<keyword evidence="9 11" id="KW-0472">Membrane</keyword>
<feature type="transmembrane region" description="Helical" evidence="11">
    <location>
        <begin position="138"/>
        <end position="155"/>
    </location>
</feature>
<keyword evidence="3" id="KW-0328">Glycosyltransferase</keyword>
<evidence type="ECO:0000256" key="8">
    <source>
        <dbReference type="ARBA" id="ARBA00022989"/>
    </source>
</evidence>
<evidence type="ECO:0000256" key="1">
    <source>
        <dbReference type="ARBA" id="ARBA00004141"/>
    </source>
</evidence>
<dbReference type="InterPro" id="IPR001182">
    <property type="entry name" value="FtsW/RodA"/>
</dbReference>
<keyword evidence="6" id="KW-0133">Cell shape</keyword>
<feature type="transmembrane region" description="Helical" evidence="11">
    <location>
        <begin position="106"/>
        <end position="126"/>
    </location>
</feature>
<evidence type="ECO:0000256" key="5">
    <source>
        <dbReference type="ARBA" id="ARBA00022692"/>
    </source>
</evidence>
<accession>A0A2H0VF86</accession>
<evidence type="ECO:0000313" key="12">
    <source>
        <dbReference type="EMBL" id="PIR96950.1"/>
    </source>
</evidence>
<dbReference type="NCBIfam" id="TIGR02210">
    <property type="entry name" value="rodA_shape"/>
    <property type="match status" value="1"/>
</dbReference>
<comment type="subcellular location">
    <subcellularLocation>
        <location evidence="1">Membrane</location>
        <topology evidence="1">Multi-pass membrane protein</topology>
    </subcellularLocation>
</comment>
<organism evidence="12 13">
    <name type="scientific">Candidatus Doudnabacteria bacterium CG10_big_fil_rev_8_21_14_0_10_41_10</name>
    <dbReference type="NCBI Taxonomy" id="1974551"/>
    <lineage>
        <taxon>Bacteria</taxon>
        <taxon>Candidatus Doudnaibacteriota</taxon>
    </lineage>
</organism>
<dbReference type="GO" id="GO:0005886">
    <property type="term" value="C:plasma membrane"/>
    <property type="evidence" value="ECO:0007669"/>
    <property type="project" value="TreeGrafter"/>
</dbReference>
<dbReference type="GO" id="GO:0008360">
    <property type="term" value="P:regulation of cell shape"/>
    <property type="evidence" value="ECO:0007669"/>
    <property type="project" value="UniProtKB-KW"/>
</dbReference>
<reference evidence="13" key="1">
    <citation type="submission" date="2017-09" db="EMBL/GenBank/DDBJ databases">
        <title>Depth-based differentiation of microbial function through sediment-hosted aquifers and enrichment of novel symbionts in the deep terrestrial subsurface.</title>
        <authorList>
            <person name="Probst A.J."/>
            <person name="Ladd B."/>
            <person name="Jarett J.K."/>
            <person name="Geller-Mcgrath D.E."/>
            <person name="Sieber C.M.K."/>
            <person name="Emerson J.B."/>
            <person name="Anantharaman K."/>
            <person name="Thomas B.C."/>
            <person name="Malmstrom R."/>
            <person name="Stieglmeier M."/>
            <person name="Klingl A."/>
            <person name="Woyke T."/>
            <person name="Ryan C.M."/>
            <person name="Banfield J.F."/>
        </authorList>
    </citation>
    <scope>NUCLEOTIDE SEQUENCE [LARGE SCALE GENOMIC DNA]</scope>
</reference>
<sequence>MKTFFLLINKLDKYLLGMSVLLALVGLLMIYSTTLSEEANSGLLFRQIIFLIVGLALFFSFSSLDYRYLKKIRWPIYLVGVVLLVGVLALGFRVRGSVRWFDLGLLQLQPVEYMKLAMIIFLGAFFQTKRHEMQRFRNILLSAVIAGVPMVFVMMQPDLGSTLVLFSIWLGMLLVSGAKKSHLAGLLVILLIFTVLAWAFFLQDYQKNRVFSFLDPTSDPQGQNYNAIQSITAVGSGGITGRGFGRGVVSQLRFLPERQTDFIFASLAEELGFFGAGFLLALLFWWFMRIIKVARDSSENFGFFLVFGIFCFFFVQSTINIGMNIGLLPITGVPLPLVSYGGSSMLVSLVALGIVESVLVHAQPVKFD</sequence>
<proteinExistence type="predicted"/>
<feature type="transmembrane region" description="Helical" evidence="11">
    <location>
        <begin position="43"/>
        <end position="64"/>
    </location>
</feature>
<feature type="transmembrane region" description="Helical" evidence="11">
    <location>
        <begin position="300"/>
        <end position="319"/>
    </location>
</feature>
<evidence type="ECO:0000313" key="13">
    <source>
        <dbReference type="Proteomes" id="UP000230557"/>
    </source>
</evidence>
<dbReference type="GO" id="GO:0016757">
    <property type="term" value="F:glycosyltransferase activity"/>
    <property type="evidence" value="ECO:0007669"/>
    <property type="project" value="UniProtKB-KW"/>
</dbReference>
<evidence type="ECO:0000256" key="2">
    <source>
        <dbReference type="ARBA" id="ARBA00022475"/>
    </source>
</evidence>
<keyword evidence="4" id="KW-0808">Transferase</keyword>
<dbReference type="PANTHER" id="PTHR30474:SF1">
    <property type="entry name" value="PEPTIDOGLYCAN GLYCOSYLTRANSFERASE MRDB"/>
    <property type="match status" value="1"/>
</dbReference>
<dbReference type="GO" id="GO:0015648">
    <property type="term" value="F:lipid-linked peptidoglycan transporter activity"/>
    <property type="evidence" value="ECO:0007669"/>
    <property type="project" value="TreeGrafter"/>
</dbReference>
<dbReference type="PROSITE" id="PS00428">
    <property type="entry name" value="FTSW_RODA_SPOVE"/>
    <property type="match status" value="1"/>
</dbReference>
<keyword evidence="2" id="KW-1003">Cell membrane</keyword>
<dbReference type="GO" id="GO:0071555">
    <property type="term" value="P:cell wall organization"/>
    <property type="evidence" value="ECO:0007669"/>
    <property type="project" value="UniProtKB-KW"/>
</dbReference>
<evidence type="ECO:0000256" key="9">
    <source>
        <dbReference type="ARBA" id="ARBA00023136"/>
    </source>
</evidence>
<keyword evidence="8 11" id="KW-1133">Transmembrane helix</keyword>